<evidence type="ECO:0000256" key="6">
    <source>
        <dbReference type="PIRSR" id="PIRSR006336-1"/>
    </source>
</evidence>
<evidence type="ECO:0000256" key="3">
    <source>
        <dbReference type="ARBA" id="ARBA00022801"/>
    </source>
</evidence>
<sequence length="660" mass="74365">MLKLEVEECEGTMKGGDVESENYGGRLKLCEVIPKILFVATAISALTFFFCCYLSSPRTFFIDTENRVFVKDGKPFRFISGSMHYFRIPRIYWMDRLMKAKAAGLDAIQTYIPWNFHEVHPGEYLFDNERDVIEFIQLANSLDLLVLLRVGPYICAEWDFGGLPSWLLSDNPYLKIRSTSPEYINSVIRWFSQLLPKLKPLLYQNGGPIIMIQLENEYGSYFTCEQEYLSSLYEYTRFILGDEILLYTTDGNSLSNLKCGSSDRRLFSTVDFGVDGAINPNESFKALMQFQPYGPLVNSEYYTGWIDHWGDKKHRVDASKLANGAAKILNMSDKVSLNLYMFHGGTNFGFWSGANSASDITITSYDYDAPISEAGDTTYKYMILRDLFFKIKNREPLPIPPNISKAAYGKASVNFYSHLIYDLKEGVHSIKPLHMEAVKQYQGFMAYSVVLEERKDKASLNFEHVKDVGYVFATDPGAKSIVYFGSLAGQGALDVTLDKEHPILTIVTESQGHINFGSSMMGDVKGIVGRVLLDGQELLNWDMKGLDFRAVNPPYLVESEVSYPDSGAIYKGVFTVPSPPADTFAVLQGFKRGVLAINGHIVGRYNPHAGPQISLYVPSSMLLTGENTISILELEKIDPRCHKNASLCYITFCDSPLWFN</sequence>
<keyword evidence="2" id="KW-0732">Signal</keyword>
<keyword evidence="3 7" id="KW-0378">Hydrolase</keyword>
<dbReference type="Pfam" id="PF21467">
    <property type="entry name" value="BetaGal_gal-bd"/>
    <property type="match status" value="1"/>
</dbReference>
<evidence type="ECO:0000259" key="11">
    <source>
        <dbReference type="Pfam" id="PF21467"/>
    </source>
</evidence>
<dbReference type="EMBL" id="CABIJS010000299">
    <property type="protein sequence ID" value="VUZ48511.1"/>
    <property type="molecule type" value="Genomic_DNA"/>
</dbReference>
<dbReference type="InterPro" id="IPR017853">
    <property type="entry name" value="GH"/>
</dbReference>
<reference evidence="12 13" key="1">
    <citation type="submission" date="2019-07" db="EMBL/GenBank/DDBJ databases">
        <authorList>
            <person name="Jastrzebski P J."/>
            <person name="Paukszto L."/>
            <person name="Jastrzebski P J."/>
        </authorList>
    </citation>
    <scope>NUCLEOTIDE SEQUENCE [LARGE SCALE GENOMIC DNA]</scope>
    <source>
        <strain evidence="12 13">WMS-il1</strain>
    </source>
</reference>
<dbReference type="SUPFAM" id="SSF51445">
    <property type="entry name" value="(Trans)glycosidases"/>
    <property type="match status" value="1"/>
</dbReference>
<dbReference type="InterPro" id="IPR048912">
    <property type="entry name" value="BetaGal1-like_ABD1"/>
</dbReference>
<evidence type="ECO:0000313" key="12">
    <source>
        <dbReference type="EMBL" id="VUZ48511.1"/>
    </source>
</evidence>
<feature type="domain" description="Glycoside hydrolase 35 catalytic" evidence="9">
    <location>
        <begin position="69"/>
        <end position="388"/>
    </location>
</feature>
<evidence type="ECO:0000256" key="8">
    <source>
        <dbReference type="RuleBase" id="RU003679"/>
    </source>
</evidence>
<dbReference type="Gene3D" id="2.60.120.260">
    <property type="entry name" value="Galactose-binding domain-like"/>
    <property type="match status" value="2"/>
</dbReference>
<dbReference type="InterPro" id="IPR026283">
    <property type="entry name" value="B-gal_1-like"/>
</dbReference>
<dbReference type="GO" id="GO:0004565">
    <property type="term" value="F:beta-galactosidase activity"/>
    <property type="evidence" value="ECO:0007669"/>
    <property type="project" value="UniProtKB-EC"/>
</dbReference>
<evidence type="ECO:0000259" key="9">
    <source>
        <dbReference type="Pfam" id="PF01301"/>
    </source>
</evidence>
<dbReference type="InterPro" id="IPR031330">
    <property type="entry name" value="Gly_Hdrlase_35_cat"/>
</dbReference>
<dbReference type="Proteomes" id="UP000321570">
    <property type="component" value="Unassembled WGS sequence"/>
</dbReference>
<evidence type="ECO:0000256" key="5">
    <source>
        <dbReference type="ARBA" id="ARBA00023295"/>
    </source>
</evidence>
<dbReference type="EC" id="3.2.1.23" evidence="7"/>
<dbReference type="FunFam" id="3.20.20.80:FF:000017">
    <property type="entry name" value="Beta-galactosidase"/>
    <property type="match status" value="1"/>
</dbReference>
<name>A0A564YMK2_HYMDI</name>
<protein>
    <recommendedName>
        <fullName evidence="7">Beta-galactosidase</fullName>
        <ecNumber evidence="7">3.2.1.23</ecNumber>
    </recommendedName>
</protein>
<dbReference type="Pfam" id="PF01301">
    <property type="entry name" value="Glyco_hydro_35"/>
    <property type="match status" value="1"/>
</dbReference>
<dbReference type="GO" id="GO:0005975">
    <property type="term" value="P:carbohydrate metabolic process"/>
    <property type="evidence" value="ECO:0007669"/>
    <property type="project" value="InterPro"/>
</dbReference>
<dbReference type="InterPro" id="IPR001944">
    <property type="entry name" value="Glycoside_Hdrlase_35"/>
</dbReference>
<dbReference type="PIRSF" id="PIRSF006336">
    <property type="entry name" value="B-gal"/>
    <property type="match status" value="1"/>
</dbReference>
<evidence type="ECO:0000259" key="10">
    <source>
        <dbReference type="Pfam" id="PF21317"/>
    </source>
</evidence>
<proteinExistence type="inferred from homology"/>
<feature type="domain" description="Beta-galactosidase galactose-binding" evidence="11">
    <location>
        <begin position="569"/>
        <end position="627"/>
    </location>
</feature>
<dbReference type="PANTHER" id="PTHR23421">
    <property type="entry name" value="BETA-GALACTOSIDASE RELATED"/>
    <property type="match status" value="1"/>
</dbReference>
<dbReference type="InterPro" id="IPR008979">
    <property type="entry name" value="Galactose-bd-like_sf"/>
</dbReference>
<dbReference type="PROSITE" id="PS01182">
    <property type="entry name" value="GLYCOSYL_HYDROL_F35"/>
    <property type="match status" value="1"/>
</dbReference>
<evidence type="ECO:0000256" key="1">
    <source>
        <dbReference type="ARBA" id="ARBA00009809"/>
    </source>
</evidence>
<feature type="active site" description="Nucleophile" evidence="6">
    <location>
        <position position="300"/>
    </location>
</feature>
<feature type="domain" description="Beta-galactosidase 1-like first all-beta" evidence="10">
    <location>
        <begin position="432"/>
        <end position="546"/>
    </location>
</feature>
<dbReference type="SUPFAM" id="SSF49785">
    <property type="entry name" value="Galactose-binding domain-like"/>
    <property type="match status" value="1"/>
</dbReference>
<gene>
    <name evidence="12" type="ORF">WMSIL1_LOCUS7873</name>
</gene>
<evidence type="ECO:0000256" key="4">
    <source>
        <dbReference type="ARBA" id="ARBA00023180"/>
    </source>
</evidence>
<comment type="catalytic activity">
    <reaction evidence="7">
        <text>Hydrolysis of terminal non-reducing beta-D-galactose residues in beta-D-galactosides.</text>
        <dbReference type="EC" id="3.2.1.23"/>
    </reaction>
</comment>
<dbReference type="Gene3D" id="3.20.20.80">
    <property type="entry name" value="Glycosidases"/>
    <property type="match status" value="1"/>
</dbReference>
<dbReference type="Pfam" id="PF21317">
    <property type="entry name" value="BetaGal_ABD_1"/>
    <property type="match status" value="1"/>
</dbReference>
<feature type="active site" description="Proton donor" evidence="6">
    <location>
        <position position="217"/>
    </location>
</feature>
<comment type="similarity">
    <text evidence="1 8">Belongs to the glycosyl hydrolase 35 family.</text>
</comment>
<dbReference type="PRINTS" id="PR00742">
    <property type="entry name" value="GLHYDRLASE35"/>
</dbReference>
<dbReference type="AlphaFoldDB" id="A0A564YMK2"/>
<accession>A0A564YMK2</accession>
<keyword evidence="13" id="KW-1185">Reference proteome</keyword>
<evidence type="ECO:0000256" key="7">
    <source>
        <dbReference type="RuleBase" id="RU000675"/>
    </source>
</evidence>
<organism evidence="12 13">
    <name type="scientific">Hymenolepis diminuta</name>
    <name type="common">Rat tapeworm</name>
    <dbReference type="NCBI Taxonomy" id="6216"/>
    <lineage>
        <taxon>Eukaryota</taxon>
        <taxon>Metazoa</taxon>
        <taxon>Spiralia</taxon>
        <taxon>Lophotrochozoa</taxon>
        <taxon>Platyhelminthes</taxon>
        <taxon>Cestoda</taxon>
        <taxon>Eucestoda</taxon>
        <taxon>Cyclophyllidea</taxon>
        <taxon>Hymenolepididae</taxon>
        <taxon>Hymenolepis</taxon>
    </lineage>
</organism>
<evidence type="ECO:0000313" key="13">
    <source>
        <dbReference type="Proteomes" id="UP000321570"/>
    </source>
</evidence>
<evidence type="ECO:0000256" key="2">
    <source>
        <dbReference type="ARBA" id="ARBA00022729"/>
    </source>
</evidence>
<keyword evidence="5 7" id="KW-0326">Glycosidase</keyword>
<dbReference type="InterPro" id="IPR048913">
    <property type="entry name" value="BetaGal_gal-bd"/>
</dbReference>
<keyword evidence="4" id="KW-0325">Glycoprotein</keyword>
<dbReference type="InterPro" id="IPR019801">
    <property type="entry name" value="Glyco_hydro_35_CS"/>
</dbReference>